<dbReference type="InterPro" id="IPR029460">
    <property type="entry name" value="DNAPol_HHH"/>
</dbReference>
<dbReference type="Pfam" id="PF02811">
    <property type="entry name" value="PHP"/>
    <property type="match status" value="1"/>
</dbReference>
<dbReference type="NCBIfam" id="TIGR00594">
    <property type="entry name" value="polc"/>
    <property type="match status" value="1"/>
</dbReference>
<protein>
    <recommendedName>
        <fullName evidence="1">DNA-directed DNA polymerase</fullName>
        <ecNumber evidence="1">2.7.7.7</ecNumber>
    </recommendedName>
</protein>
<evidence type="ECO:0000256" key="3">
    <source>
        <dbReference type="ARBA" id="ARBA00022679"/>
    </source>
</evidence>
<evidence type="ECO:0000313" key="12">
    <source>
        <dbReference type="Proteomes" id="UP000642910"/>
    </source>
</evidence>
<evidence type="ECO:0000256" key="2">
    <source>
        <dbReference type="ARBA" id="ARBA00022490"/>
    </source>
</evidence>
<dbReference type="Pfam" id="PF07733">
    <property type="entry name" value="DNA_pol3_alpha"/>
    <property type="match status" value="1"/>
</dbReference>
<accession>A0ABS0F126</accession>
<keyword evidence="12" id="KW-1185">Reference proteome</keyword>
<reference evidence="11 12" key="1">
    <citation type="submission" date="2020-11" db="EMBL/GenBank/DDBJ databases">
        <title>Genomic insight of Alicyclobacillus mali FL 18 reveals a new arsenic-resistant strain, with potential in environmental biotechnology.</title>
        <authorList>
            <person name="Fiorentino G."/>
            <person name="Gallo G."/>
            <person name="Aulitto M."/>
        </authorList>
    </citation>
    <scope>NUCLEOTIDE SEQUENCE [LARGE SCALE GENOMIC DNA]</scope>
    <source>
        <strain evidence="11 12">FL 18</strain>
    </source>
</reference>
<evidence type="ECO:0000259" key="10">
    <source>
        <dbReference type="SMART" id="SM00481"/>
    </source>
</evidence>
<proteinExistence type="predicted"/>
<dbReference type="Gene3D" id="1.10.150.870">
    <property type="match status" value="1"/>
</dbReference>
<keyword evidence="2" id="KW-0963">Cytoplasm</keyword>
<comment type="caution">
    <text evidence="11">The sequence shown here is derived from an EMBL/GenBank/DDBJ whole genome shotgun (WGS) entry which is preliminary data.</text>
</comment>
<dbReference type="Gene3D" id="1.10.10.1600">
    <property type="entry name" value="Bacterial DNA polymerase III alpha subunit, thumb domain"/>
    <property type="match status" value="1"/>
</dbReference>
<evidence type="ECO:0000256" key="9">
    <source>
        <dbReference type="ARBA" id="ARBA00049244"/>
    </source>
</evidence>
<dbReference type="PANTHER" id="PTHR32294">
    <property type="entry name" value="DNA POLYMERASE III SUBUNIT ALPHA"/>
    <property type="match status" value="1"/>
</dbReference>
<dbReference type="RefSeq" id="WP_195867183.1">
    <property type="nucleotide sequence ID" value="NZ_JADPKZ010000030.1"/>
</dbReference>
<evidence type="ECO:0000256" key="8">
    <source>
        <dbReference type="ARBA" id="ARBA00023204"/>
    </source>
</evidence>
<sequence length="1039" mass="116166">MFVHLHCHSPYSFLDGASSIDALVAQAAAQGMPALALTDRNTIAGQPEFHRLAAAYGVKPIAGAELTMEDGSQLVVLAEHAKGFRHLCELLTRMHVEARDRADPRLREADLFERSEGLLVLSGGLRGFVQRALARRAYGDARRFVERYRDVFGDRFYLEWTADGLPGCARRMRDLLQLAEATGVPDVAATDVRAASPEEVAVHDVLTCIRVGCHLQTPHPERPFNRLGYLHDEAEARRRFAQDPRAMARTVEIAERCSPVFPAEGPLFPEYRDASGRGGVELLDQLVWQGARERYGKVSPELQMRLEHELAIIRDLGYADYFLVVWDIVRYARSRGIRCAGRGSAADSVVAYCLYLTDVDALNRNLLFERFLSRERAERPDIDIDFASDRRDEVIDYVYRRYGRDRVARVATYQTFRARSAVREVGRVFGIPEELLDTLAKRIPWSTHADEIEEALERVPELRDFQPYRRAFQWMLAISRQIAGFPRHFGTHTGGIVISGEPLMKVTSLQPSASGWLITPYDKRLLEDVGLVKLDLLSLRTMAAVEGALRLGTARAVDYDRIPMDDEATFASIRRGDTIGVFQLESPAQRALQVRLGAESLEDLVASVALIRPGPIQGNMVDPFLARRRGLEPVSYLHPKLEPILGKTYGVVLFQEQVIEIATAIAGFTPGEADELRRVMSHARNRAEMEQIGERFVQKAVRQGVPLETAKTLFSYIRGYASYGFCEAHAAAFATTAYKTAYLIEHHPASFFAAVLNQLPMGYYPAHVICAEARRRGVRILPVDIQESDWDAGVPEPDAIRLGFRLIRSFSESVARALVEERQASGPFRSLADAVMRLPQADALHVERLIRAGAFDRVETRDRRELLWQLPRWLALRKERDLALFDTIAAPGQAEGAARLSQSMPPMSLAERIADEYSVLGVGVSGHWLSLYREALRDEGYCTLAEAGEKPEGAKVTVAGLSIRPHRPPTKSGKTVVFFTLEDETGLADAVMFETVYRREGAVLFTPFGRLIGLSGLIERRGGLKAQIRVEHIWTLASG</sequence>
<evidence type="ECO:0000256" key="5">
    <source>
        <dbReference type="ARBA" id="ARBA00022705"/>
    </source>
</evidence>
<feature type="domain" description="Polymerase/histidinol phosphatase N-terminal" evidence="10">
    <location>
        <begin position="3"/>
        <end position="70"/>
    </location>
</feature>
<dbReference type="InterPro" id="IPR016195">
    <property type="entry name" value="Pol/histidinol_Pase-like"/>
</dbReference>
<dbReference type="InterPro" id="IPR040982">
    <property type="entry name" value="DNA_pol3_finger"/>
</dbReference>
<keyword evidence="8" id="KW-0234">DNA repair</keyword>
<evidence type="ECO:0000256" key="6">
    <source>
        <dbReference type="ARBA" id="ARBA00022763"/>
    </source>
</evidence>
<keyword evidence="4" id="KW-0548">Nucleotidyltransferase</keyword>
<keyword evidence="7" id="KW-0239">DNA-directed DNA polymerase</keyword>
<dbReference type="InterPro" id="IPR011708">
    <property type="entry name" value="DNA_pol3_alpha_NTPase_dom"/>
</dbReference>
<dbReference type="SUPFAM" id="SSF89550">
    <property type="entry name" value="PHP domain-like"/>
    <property type="match status" value="1"/>
</dbReference>
<dbReference type="InterPro" id="IPR003141">
    <property type="entry name" value="Pol/His_phosphatase_N"/>
</dbReference>
<dbReference type="InterPro" id="IPR041931">
    <property type="entry name" value="DNA_pol3_alpha_thumb_dom"/>
</dbReference>
<keyword evidence="6" id="KW-0227">DNA damage</keyword>
<dbReference type="PANTHER" id="PTHR32294:SF4">
    <property type="entry name" value="ERROR-PRONE DNA POLYMERASE"/>
    <property type="match status" value="1"/>
</dbReference>
<dbReference type="EC" id="2.7.7.7" evidence="1"/>
<gene>
    <name evidence="11" type="ORF">IW967_03880</name>
</gene>
<dbReference type="InterPro" id="IPR004805">
    <property type="entry name" value="DnaE2/DnaE/PolC"/>
</dbReference>
<dbReference type="EMBL" id="JADPKZ010000030">
    <property type="protein sequence ID" value="MBF8377016.1"/>
    <property type="molecule type" value="Genomic_DNA"/>
</dbReference>
<dbReference type="InterPro" id="IPR004013">
    <property type="entry name" value="PHP_dom"/>
</dbReference>
<evidence type="ECO:0000256" key="7">
    <source>
        <dbReference type="ARBA" id="ARBA00022932"/>
    </source>
</evidence>
<evidence type="ECO:0000313" key="11">
    <source>
        <dbReference type="EMBL" id="MBF8377016.1"/>
    </source>
</evidence>
<dbReference type="Pfam" id="PF14579">
    <property type="entry name" value="HHH_6"/>
    <property type="match status" value="1"/>
</dbReference>
<evidence type="ECO:0000256" key="4">
    <source>
        <dbReference type="ARBA" id="ARBA00022695"/>
    </source>
</evidence>
<dbReference type="Gene3D" id="3.20.20.140">
    <property type="entry name" value="Metal-dependent hydrolases"/>
    <property type="match status" value="1"/>
</dbReference>
<dbReference type="Proteomes" id="UP000642910">
    <property type="component" value="Unassembled WGS sequence"/>
</dbReference>
<dbReference type="Pfam" id="PF17657">
    <property type="entry name" value="DNA_pol3_finger"/>
    <property type="match status" value="1"/>
</dbReference>
<keyword evidence="3" id="KW-0808">Transferase</keyword>
<evidence type="ECO:0000256" key="1">
    <source>
        <dbReference type="ARBA" id="ARBA00012417"/>
    </source>
</evidence>
<dbReference type="CDD" id="cd04485">
    <property type="entry name" value="DnaE_OBF"/>
    <property type="match status" value="1"/>
</dbReference>
<dbReference type="SMART" id="SM00481">
    <property type="entry name" value="POLIIIAc"/>
    <property type="match status" value="1"/>
</dbReference>
<name>A0ABS0F126_9BACL</name>
<keyword evidence="5" id="KW-0235">DNA replication</keyword>
<organism evidence="11 12">
    <name type="scientific">Alicyclobacillus mali</name>
    <name type="common">ex Roth et al. 2021</name>
    <dbReference type="NCBI Taxonomy" id="1123961"/>
    <lineage>
        <taxon>Bacteria</taxon>
        <taxon>Bacillati</taxon>
        <taxon>Bacillota</taxon>
        <taxon>Bacilli</taxon>
        <taxon>Bacillales</taxon>
        <taxon>Alicyclobacillaceae</taxon>
        <taxon>Alicyclobacillus</taxon>
    </lineage>
</organism>
<comment type="catalytic activity">
    <reaction evidence="9">
        <text>DNA(n) + a 2'-deoxyribonucleoside 5'-triphosphate = DNA(n+1) + diphosphate</text>
        <dbReference type="Rhea" id="RHEA:22508"/>
        <dbReference type="Rhea" id="RHEA-COMP:17339"/>
        <dbReference type="Rhea" id="RHEA-COMP:17340"/>
        <dbReference type="ChEBI" id="CHEBI:33019"/>
        <dbReference type="ChEBI" id="CHEBI:61560"/>
        <dbReference type="ChEBI" id="CHEBI:173112"/>
        <dbReference type="EC" id="2.7.7.7"/>
    </reaction>
</comment>